<proteinExistence type="predicted"/>
<reference evidence="1 2" key="1">
    <citation type="submission" date="2024-01" db="EMBL/GenBank/DDBJ databases">
        <title>A telomere-to-telomere, gap-free genome of sweet tea (Lithocarpus litseifolius).</title>
        <authorList>
            <person name="Zhou J."/>
        </authorList>
    </citation>
    <scope>NUCLEOTIDE SEQUENCE [LARGE SCALE GENOMIC DNA]</scope>
    <source>
        <strain evidence="1">Zhou-2022a</strain>
        <tissue evidence="1">Leaf</tissue>
    </source>
</reference>
<protein>
    <submittedName>
        <fullName evidence="1">Uncharacterized protein</fullName>
    </submittedName>
</protein>
<accession>A0AAW2CP98</accession>
<dbReference type="InterPro" id="IPR006476">
    <property type="entry name" value="CHP01589_pln"/>
</dbReference>
<evidence type="ECO:0000313" key="2">
    <source>
        <dbReference type="Proteomes" id="UP001459277"/>
    </source>
</evidence>
<dbReference type="PANTHER" id="PTHR31871">
    <property type="entry name" value="OS02G0137100 PROTEIN"/>
    <property type="match status" value="1"/>
</dbReference>
<name>A0AAW2CP98_9ROSI</name>
<keyword evidence="2" id="KW-1185">Reference proteome</keyword>
<evidence type="ECO:0000313" key="1">
    <source>
        <dbReference type="EMBL" id="KAK9998860.1"/>
    </source>
</evidence>
<gene>
    <name evidence="1" type="ORF">SO802_018463</name>
</gene>
<dbReference type="EMBL" id="JAZDWU010000006">
    <property type="protein sequence ID" value="KAK9998860.1"/>
    <property type="molecule type" value="Genomic_DNA"/>
</dbReference>
<organism evidence="1 2">
    <name type="scientific">Lithocarpus litseifolius</name>
    <dbReference type="NCBI Taxonomy" id="425828"/>
    <lineage>
        <taxon>Eukaryota</taxon>
        <taxon>Viridiplantae</taxon>
        <taxon>Streptophyta</taxon>
        <taxon>Embryophyta</taxon>
        <taxon>Tracheophyta</taxon>
        <taxon>Spermatophyta</taxon>
        <taxon>Magnoliopsida</taxon>
        <taxon>eudicotyledons</taxon>
        <taxon>Gunneridae</taxon>
        <taxon>Pentapetalae</taxon>
        <taxon>rosids</taxon>
        <taxon>fabids</taxon>
        <taxon>Fagales</taxon>
        <taxon>Fagaceae</taxon>
        <taxon>Lithocarpus</taxon>
    </lineage>
</organism>
<dbReference type="PANTHER" id="PTHR31871:SF61">
    <property type="entry name" value="OS06G0705300 PROTEIN"/>
    <property type="match status" value="1"/>
</dbReference>
<sequence>MGDSSASYIHMVHHLIETCMTFHMTKEECMETLSKHANIASVITSTVWNELEKENKEFFEDYFKSQSKADCVSAEETTKLIQKIKSDASKDADDYHAV</sequence>
<comment type="caution">
    <text evidence="1">The sequence shown here is derived from an EMBL/GenBank/DDBJ whole genome shotgun (WGS) entry which is preliminary data.</text>
</comment>
<dbReference type="Pfam" id="PF09713">
    <property type="entry name" value="A_thal_3526"/>
    <property type="match status" value="1"/>
</dbReference>
<dbReference type="AlphaFoldDB" id="A0AAW2CP98"/>
<dbReference type="NCBIfam" id="TIGR01589">
    <property type="entry name" value="A_thal_3526"/>
    <property type="match status" value="1"/>
</dbReference>
<dbReference type="Proteomes" id="UP001459277">
    <property type="component" value="Unassembled WGS sequence"/>
</dbReference>